<feature type="compositionally biased region" description="Low complexity" evidence="2">
    <location>
        <begin position="453"/>
        <end position="466"/>
    </location>
</feature>
<dbReference type="AlphaFoldDB" id="A0A6A7AJD8"/>
<accession>A0A6A7AJD8</accession>
<reference evidence="3" key="1">
    <citation type="journal article" date="2020" name="Stud. Mycol.">
        <title>101 Dothideomycetes genomes: a test case for predicting lifestyles and emergence of pathogens.</title>
        <authorList>
            <person name="Haridas S."/>
            <person name="Albert R."/>
            <person name="Binder M."/>
            <person name="Bloem J."/>
            <person name="Labutti K."/>
            <person name="Salamov A."/>
            <person name="Andreopoulos B."/>
            <person name="Baker S."/>
            <person name="Barry K."/>
            <person name="Bills G."/>
            <person name="Bluhm B."/>
            <person name="Cannon C."/>
            <person name="Castanera R."/>
            <person name="Culley D."/>
            <person name="Daum C."/>
            <person name="Ezra D."/>
            <person name="Gonzalez J."/>
            <person name="Henrissat B."/>
            <person name="Kuo A."/>
            <person name="Liang C."/>
            <person name="Lipzen A."/>
            <person name="Lutzoni F."/>
            <person name="Magnuson J."/>
            <person name="Mondo S."/>
            <person name="Nolan M."/>
            <person name="Ohm R."/>
            <person name="Pangilinan J."/>
            <person name="Park H.-J."/>
            <person name="Ramirez L."/>
            <person name="Alfaro M."/>
            <person name="Sun H."/>
            <person name="Tritt A."/>
            <person name="Yoshinaga Y."/>
            <person name="Zwiers L.-H."/>
            <person name="Turgeon B."/>
            <person name="Goodwin S."/>
            <person name="Spatafora J."/>
            <person name="Crous P."/>
            <person name="Grigoriev I."/>
        </authorList>
    </citation>
    <scope>NUCLEOTIDE SEQUENCE</scope>
    <source>
        <strain evidence="3">CBS 113818</strain>
    </source>
</reference>
<feature type="compositionally biased region" description="Polar residues" evidence="2">
    <location>
        <begin position="680"/>
        <end position="691"/>
    </location>
</feature>
<feature type="compositionally biased region" description="Basic and acidic residues" evidence="2">
    <location>
        <begin position="843"/>
        <end position="886"/>
    </location>
</feature>
<protein>
    <submittedName>
        <fullName evidence="3">Uncharacterized protein</fullName>
    </submittedName>
</protein>
<evidence type="ECO:0000256" key="2">
    <source>
        <dbReference type="SAM" id="MobiDB-lite"/>
    </source>
</evidence>
<feature type="compositionally biased region" description="Polar residues" evidence="2">
    <location>
        <begin position="575"/>
        <end position="594"/>
    </location>
</feature>
<dbReference type="Proteomes" id="UP000799424">
    <property type="component" value="Unassembled WGS sequence"/>
</dbReference>
<proteinExistence type="predicted"/>
<feature type="compositionally biased region" description="Basic and acidic residues" evidence="2">
    <location>
        <begin position="821"/>
        <end position="832"/>
    </location>
</feature>
<feature type="region of interest" description="Disordered" evidence="2">
    <location>
        <begin position="305"/>
        <end position="485"/>
    </location>
</feature>
<keyword evidence="1" id="KW-0175">Coiled coil</keyword>
<gene>
    <name evidence="3" type="ORF">CC86DRAFT_415093</name>
</gene>
<feature type="compositionally biased region" description="Polar residues" evidence="2">
    <location>
        <begin position="426"/>
        <end position="443"/>
    </location>
</feature>
<dbReference type="EMBL" id="MU006216">
    <property type="protein sequence ID" value="KAF2833336.1"/>
    <property type="molecule type" value="Genomic_DNA"/>
</dbReference>
<evidence type="ECO:0000256" key="1">
    <source>
        <dbReference type="SAM" id="Coils"/>
    </source>
</evidence>
<keyword evidence="4" id="KW-1185">Reference proteome</keyword>
<feature type="compositionally biased region" description="Low complexity" evidence="2">
    <location>
        <begin position="786"/>
        <end position="812"/>
    </location>
</feature>
<evidence type="ECO:0000313" key="4">
    <source>
        <dbReference type="Proteomes" id="UP000799424"/>
    </source>
</evidence>
<evidence type="ECO:0000313" key="3">
    <source>
        <dbReference type="EMBL" id="KAF2833336.1"/>
    </source>
</evidence>
<feature type="region of interest" description="Disordered" evidence="2">
    <location>
        <begin position="759"/>
        <end position="886"/>
    </location>
</feature>
<organism evidence="3 4">
    <name type="scientific">Ophiobolus disseminans</name>
    <dbReference type="NCBI Taxonomy" id="1469910"/>
    <lineage>
        <taxon>Eukaryota</taxon>
        <taxon>Fungi</taxon>
        <taxon>Dikarya</taxon>
        <taxon>Ascomycota</taxon>
        <taxon>Pezizomycotina</taxon>
        <taxon>Dothideomycetes</taxon>
        <taxon>Pleosporomycetidae</taxon>
        <taxon>Pleosporales</taxon>
        <taxon>Pleosporineae</taxon>
        <taxon>Phaeosphaeriaceae</taxon>
        <taxon>Ophiobolus</taxon>
    </lineage>
</organism>
<name>A0A6A7AJD8_9PLEO</name>
<feature type="region of interest" description="Disordered" evidence="2">
    <location>
        <begin position="671"/>
        <end position="691"/>
    </location>
</feature>
<dbReference type="OrthoDB" id="30417at2759"/>
<feature type="coiled-coil region" evidence="1">
    <location>
        <begin position="176"/>
        <end position="236"/>
    </location>
</feature>
<feature type="region of interest" description="Disordered" evidence="2">
    <location>
        <begin position="575"/>
        <end position="608"/>
    </location>
</feature>
<sequence>MSFAYKVEELLALRDSVSESAVSIDKFADEDRGKAEKLLKEHGSPPGLRVTAGGRIVPSDLAPLGTSRFPDNTFKPPTLRIAPGNVMPMQAQSNNNTAPRIEFVAGQPVIKIGDRMFALPAVNPNSAAPMDTSISMDPNARQIQDPPTLSTHGSMSGLPYGPPRANSTSPFAGLDLNTLKAQQSLKKQELRQVEQTEVLQASHQTEAWRAGIIEKKRCLIVELDALRKSITALENDNPAAAQSASFLGPIGTIPGSAPLPSFMPQLQQAVPQPIYGFPAANPYTPMMMYQQPYGVFPGFPPAEPTSVAVPPSNPPHSPGAASRRSHAVAIKPPQESTAKPALNPKSPTYEPPSKSESIRNAVPPTPSPPKRSPWRTQREPHNENSALPLTPEKHWPASPWNEAHSGRSRTNEPTSKLTSWPEAFGKQQSSSSLRQSATRQPSAAISERAPVIGSYVPESASSSSALKRSDSNQRTGTDENWPFSRKAVTHVPSTYQEGYQSGYDHIGMPDDPEVLQGYIQGLLHFLSDESKKGRLEAPVRDPYLRSIDSRTTSLRGLVAGSLPHDSAVSMTFNRNGVPTGNQENLRSSKDSLSASLRRDSAYSPQGSAKDVPVSYAFFNEAAYMSRQRNASGLQYPDPASQLSERLASGRQVAFTPGDAEMGRLEQEKITASRIEPPMSNGGSSRQFSGAQLQNRGYGTPLATQRFYPTPKEMSPNGLCGNAVPPMRPFANHRLSGLDGAMDDLADLVVDTHVVDKRVSTGGRSLGAPIPVETEVEEQTASCFKTSSGKGKQKAAASPAKPSGHGRDNSISSPNPPSSPKKSGERSPAKAKLEQVTNKFRRTKKDDPRTMSPEDKARRSEKWRQRFRDIKKTELEEIEQHRKNTRT</sequence>